<sequence length="68" mass="8186">MTRSQFDSLLVRRGEFPIFSPVYLNRRRGTFSSSSIELALRQLRCLCTLLTFRYDLNFRRSQKGYRFL</sequence>
<keyword evidence="2" id="KW-1185">Reference proteome</keyword>
<proteinExistence type="predicted"/>
<accession>A0A9P0KC48</accession>
<dbReference type="EMBL" id="CAKOFQ010006780">
    <property type="protein sequence ID" value="CAH1970919.1"/>
    <property type="molecule type" value="Genomic_DNA"/>
</dbReference>
<name>A0A9P0KC48_ACAOB</name>
<dbReference type="AlphaFoldDB" id="A0A9P0KC48"/>
<reference evidence="1" key="1">
    <citation type="submission" date="2022-03" db="EMBL/GenBank/DDBJ databases">
        <authorList>
            <person name="Sayadi A."/>
        </authorList>
    </citation>
    <scope>NUCLEOTIDE SEQUENCE</scope>
</reference>
<comment type="caution">
    <text evidence="1">The sequence shown here is derived from an EMBL/GenBank/DDBJ whole genome shotgun (WGS) entry which is preliminary data.</text>
</comment>
<protein>
    <submittedName>
        <fullName evidence="1">Uncharacterized protein</fullName>
    </submittedName>
</protein>
<organism evidence="1 2">
    <name type="scientific">Acanthoscelides obtectus</name>
    <name type="common">Bean weevil</name>
    <name type="synonym">Bruchus obtectus</name>
    <dbReference type="NCBI Taxonomy" id="200917"/>
    <lineage>
        <taxon>Eukaryota</taxon>
        <taxon>Metazoa</taxon>
        <taxon>Ecdysozoa</taxon>
        <taxon>Arthropoda</taxon>
        <taxon>Hexapoda</taxon>
        <taxon>Insecta</taxon>
        <taxon>Pterygota</taxon>
        <taxon>Neoptera</taxon>
        <taxon>Endopterygota</taxon>
        <taxon>Coleoptera</taxon>
        <taxon>Polyphaga</taxon>
        <taxon>Cucujiformia</taxon>
        <taxon>Chrysomeloidea</taxon>
        <taxon>Chrysomelidae</taxon>
        <taxon>Bruchinae</taxon>
        <taxon>Bruchini</taxon>
        <taxon>Acanthoscelides</taxon>
    </lineage>
</organism>
<dbReference type="Proteomes" id="UP001152888">
    <property type="component" value="Unassembled WGS sequence"/>
</dbReference>
<gene>
    <name evidence="1" type="ORF">ACAOBT_LOCUS9173</name>
</gene>
<evidence type="ECO:0000313" key="2">
    <source>
        <dbReference type="Proteomes" id="UP001152888"/>
    </source>
</evidence>
<evidence type="ECO:0000313" key="1">
    <source>
        <dbReference type="EMBL" id="CAH1970919.1"/>
    </source>
</evidence>